<evidence type="ECO:0000256" key="1">
    <source>
        <dbReference type="SAM" id="MobiDB-lite"/>
    </source>
</evidence>
<keyword evidence="6" id="KW-1185">Reference proteome</keyword>
<keyword evidence="2" id="KW-0812">Transmembrane</keyword>
<sequence>MGWNWLCAIFIVSSMPPYSDSACTFPSILSGSWWDSNRGVLTFGSENINGLSFTIYGTNLQNWDCWQVDGFQGQNDGGTLIIKAEDFLSAFGVNFYVYLCLNLTRISAYSFYYYQMYDRQTNANNERVFVTDAPEDSLTKDDICKKQLDSGFDAEFKLLLKKGSEYGARQELPDQLLGNFEYILIDTNGSYCSSLGGQMETCNDKKTMVFDYTKCKKEIAYSTSGNLSCVAKLQKGSHMYVMMYNPDPAEPIYRFTCFVVSMDGTRASYVYKNCSSNQSPDTFSLASDGSPIGGKLSLKINATCYNSYYETVWTTRSPTTMSGSVHDTTNVTVQPLPHDTTNVTVQSLPPKVTQIPLPTDRPSSPTTQNADTIKHSDSQENANKGTVSAEGGISTGAIVAIGVTIGILSAVIITVVIIYLVIKRRPPSIKRKVLSFMNISK</sequence>
<feature type="compositionally biased region" description="Polar residues" evidence="1">
    <location>
        <begin position="361"/>
        <end position="371"/>
    </location>
</feature>
<reference evidence="5" key="2">
    <citation type="journal article" date="2021" name="Genome Biol. Evol.">
        <title>Developing a high-quality reference genome for a parasitic bivalve with doubly uniparental inheritance (Bivalvia: Unionida).</title>
        <authorList>
            <person name="Smith C.H."/>
        </authorList>
    </citation>
    <scope>NUCLEOTIDE SEQUENCE</scope>
    <source>
        <strain evidence="5">CHS0354</strain>
        <tissue evidence="5">Mantle</tissue>
    </source>
</reference>
<feature type="chain" id="PRO_5042234377" description="DUF7042 domain-containing protein" evidence="3">
    <location>
        <begin position="22"/>
        <end position="441"/>
    </location>
</feature>
<evidence type="ECO:0000313" key="6">
    <source>
        <dbReference type="Proteomes" id="UP001195483"/>
    </source>
</evidence>
<accession>A0AAE0T682</accession>
<dbReference type="AlphaFoldDB" id="A0AAE0T682"/>
<feature type="transmembrane region" description="Helical" evidence="2">
    <location>
        <begin position="397"/>
        <end position="422"/>
    </location>
</feature>
<dbReference type="InterPro" id="IPR055470">
    <property type="entry name" value="DUF7042"/>
</dbReference>
<dbReference type="Proteomes" id="UP001195483">
    <property type="component" value="Unassembled WGS sequence"/>
</dbReference>
<feature type="domain" description="DUF7042" evidence="4">
    <location>
        <begin position="180"/>
        <end position="272"/>
    </location>
</feature>
<reference evidence="5" key="3">
    <citation type="submission" date="2023-05" db="EMBL/GenBank/DDBJ databases">
        <authorList>
            <person name="Smith C.H."/>
        </authorList>
    </citation>
    <scope>NUCLEOTIDE SEQUENCE</scope>
    <source>
        <strain evidence="5">CHS0354</strain>
        <tissue evidence="5">Mantle</tissue>
    </source>
</reference>
<evidence type="ECO:0000259" key="4">
    <source>
        <dbReference type="Pfam" id="PF23069"/>
    </source>
</evidence>
<proteinExistence type="predicted"/>
<name>A0AAE0T682_9BIVA</name>
<feature type="signal peptide" evidence="3">
    <location>
        <begin position="1"/>
        <end position="21"/>
    </location>
</feature>
<evidence type="ECO:0000256" key="2">
    <source>
        <dbReference type="SAM" id="Phobius"/>
    </source>
</evidence>
<dbReference type="EMBL" id="JAEAOA010001571">
    <property type="protein sequence ID" value="KAK3604572.1"/>
    <property type="molecule type" value="Genomic_DNA"/>
</dbReference>
<gene>
    <name evidence="5" type="ORF">CHS0354_026263</name>
</gene>
<evidence type="ECO:0000313" key="5">
    <source>
        <dbReference type="EMBL" id="KAK3604572.1"/>
    </source>
</evidence>
<keyword evidence="2" id="KW-1133">Transmembrane helix</keyword>
<keyword evidence="3" id="KW-0732">Signal</keyword>
<evidence type="ECO:0000256" key="3">
    <source>
        <dbReference type="SAM" id="SignalP"/>
    </source>
</evidence>
<protein>
    <recommendedName>
        <fullName evidence="4">DUF7042 domain-containing protein</fullName>
    </recommendedName>
</protein>
<feature type="region of interest" description="Disordered" evidence="1">
    <location>
        <begin position="352"/>
        <end position="388"/>
    </location>
</feature>
<dbReference type="Pfam" id="PF23069">
    <property type="entry name" value="DUF7042"/>
    <property type="match status" value="1"/>
</dbReference>
<reference evidence="5" key="1">
    <citation type="journal article" date="2021" name="Genome Biol. Evol.">
        <title>A High-Quality Reference Genome for a Parasitic Bivalve with Doubly Uniparental Inheritance (Bivalvia: Unionida).</title>
        <authorList>
            <person name="Smith C.H."/>
        </authorList>
    </citation>
    <scope>NUCLEOTIDE SEQUENCE</scope>
    <source>
        <strain evidence="5">CHS0354</strain>
    </source>
</reference>
<comment type="caution">
    <text evidence="5">The sequence shown here is derived from an EMBL/GenBank/DDBJ whole genome shotgun (WGS) entry which is preliminary data.</text>
</comment>
<keyword evidence="2" id="KW-0472">Membrane</keyword>
<organism evidence="5 6">
    <name type="scientific">Potamilus streckersoni</name>
    <dbReference type="NCBI Taxonomy" id="2493646"/>
    <lineage>
        <taxon>Eukaryota</taxon>
        <taxon>Metazoa</taxon>
        <taxon>Spiralia</taxon>
        <taxon>Lophotrochozoa</taxon>
        <taxon>Mollusca</taxon>
        <taxon>Bivalvia</taxon>
        <taxon>Autobranchia</taxon>
        <taxon>Heteroconchia</taxon>
        <taxon>Palaeoheterodonta</taxon>
        <taxon>Unionida</taxon>
        <taxon>Unionoidea</taxon>
        <taxon>Unionidae</taxon>
        <taxon>Ambleminae</taxon>
        <taxon>Lampsilini</taxon>
        <taxon>Potamilus</taxon>
    </lineage>
</organism>